<keyword evidence="13" id="KW-1185">Reference proteome</keyword>
<dbReference type="InterPro" id="IPR046758">
    <property type="entry name" value="Sey1/RHD3-like_3HB"/>
</dbReference>
<evidence type="ECO:0000259" key="11">
    <source>
        <dbReference type="PROSITE" id="PS51715"/>
    </source>
</evidence>
<proteinExistence type="inferred from homology"/>
<dbReference type="GO" id="GO:0003924">
    <property type="term" value="F:GTPase activity"/>
    <property type="evidence" value="ECO:0007669"/>
    <property type="project" value="UniProtKB-UniRule"/>
</dbReference>
<dbReference type="PANTHER" id="PTHR45923">
    <property type="entry name" value="PROTEIN SEY1"/>
    <property type="match status" value="1"/>
</dbReference>
<feature type="region of interest" description="Disordered" evidence="9">
    <location>
        <begin position="1"/>
        <end position="39"/>
    </location>
</feature>
<keyword evidence="6 8" id="KW-0342">GTP-binding</keyword>
<gene>
    <name evidence="8 12" type="primary">SEY1</name>
    <name evidence="12" type="ORF">H4219_001069</name>
</gene>
<evidence type="ECO:0000256" key="4">
    <source>
        <dbReference type="ARBA" id="ARBA00022824"/>
    </source>
</evidence>
<feature type="topological domain" description="Lumenal" evidence="8">
    <location>
        <begin position="691"/>
        <end position="693"/>
    </location>
</feature>
<keyword evidence="1 8" id="KW-0812">Transmembrane</keyword>
<reference evidence="12" key="1">
    <citation type="submission" date="2022-07" db="EMBL/GenBank/DDBJ databases">
        <title>Phylogenomic reconstructions and comparative analyses of Kickxellomycotina fungi.</title>
        <authorList>
            <person name="Reynolds N.K."/>
            <person name="Stajich J.E."/>
            <person name="Barry K."/>
            <person name="Grigoriev I.V."/>
            <person name="Crous P."/>
            <person name="Smith M.E."/>
        </authorList>
    </citation>
    <scope>NUCLEOTIDE SEQUENCE</scope>
    <source>
        <strain evidence="12">NBRC 100468</strain>
    </source>
</reference>
<evidence type="ECO:0000256" key="5">
    <source>
        <dbReference type="ARBA" id="ARBA00022989"/>
    </source>
</evidence>
<dbReference type="Gene3D" id="3.40.50.300">
    <property type="entry name" value="P-loop containing nucleotide triphosphate hydrolases"/>
    <property type="match status" value="1"/>
</dbReference>
<accession>A0A9W8A1G2</accession>
<evidence type="ECO:0000256" key="1">
    <source>
        <dbReference type="ARBA" id="ARBA00022692"/>
    </source>
</evidence>
<feature type="transmembrane region" description="Helical" evidence="10">
    <location>
        <begin position="670"/>
        <end position="687"/>
    </location>
</feature>
<comment type="caution">
    <text evidence="8">Lacks conserved residue(s) required for the propagation of feature annotation.</text>
</comment>
<dbReference type="Proteomes" id="UP001150538">
    <property type="component" value="Unassembled WGS sequence"/>
</dbReference>
<feature type="region of interest" description="Disordered" evidence="9">
    <location>
        <begin position="753"/>
        <end position="814"/>
    </location>
</feature>
<evidence type="ECO:0000256" key="3">
    <source>
        <dbReference type="ARBA" id="ARBA00022801"/>
    </source>
</evidence>
<dbReference type="FunFam" id="3.40.50.300:FF:000727">
    <property type="entry name" value="Protein SEY1 homolog"/>
    <property type="match status" value="1"/>
</dbReference>
<dbReference type="SUPFAM" id="SSF52540">
    <property type="entry name" value="P-loop containing nucleoside triphosphate hydrolases"/>
    <property type="match status" value="1"/>
</dbReference>
<keyword evidence="7 8" id="KW-0472">Membrane</keyword>
<sequence length="814" mass="92720">MSETDNAPLVVPDSEATEVNTRGTPDAIVPDFNTGSINTAQSPKAAQQNISNAQLQIIDEHQHFTLFGTSFEEMTTEARRQTTKGIWCDQSVYKNNVIVLDVEGTDGGEHGEDQEFERKSALFSLAITEVLVVNIWENSVGLYNSANMGLLKTVFEVNLELFGRDKVKTLLFFSIRDHTSQVTLDALKDTLMKNLEKVWAKIAKPADLQDVLITDYFDFAFSSLPNKPLQPVEFEEASAKLRERFMNPDHPDYVFRAKYMRRIPIDGIPHYAESIWEKIVTNKDLDLPTQQELLAQYRCDEISRQVVDEFHKSLAPIRVSVDSKSLSESIGTDMKVIRERTMSAFEAQASRYQRSVYDKSHRQLFDLLNNDLHVLFVRLVKKASNKAIHVFTSDVKERLERAVSSGEDYEFTDIVQETREGLVDEFKRLASSSCLEDTDWSYEDEAIHLDQMMDNVVGELRKNEVSRIVDKTRKAIRNKVTESLVTELNEPSDKMWKNIISEYLGIVSSASKGFLARILPIVGSESKMKVLKQLRQISWEDFVAKAQEEVSDQMILLKLRNHLEEQFRYDAQGLPRVWLPSDDIDTQFDQARTSTQKLIPIYCNIDVQSWNEESTDGPWSEYFPSDYAADETTCLISPSKAREVQKRFQREADALYLEAKRSTVSTQSRIPYWMLLLTVMLGWNEAMTILFNPIYLVLFLLVVTATFIIHQLGLWGPVIRFGGTFGNIVTEKIHLILLEAVHRTEPQAIQHGAVQNATKEQSWNSTSRSNSSQNISGISEHQQSSNAKRRTPKSSAFASDEGEDIEMDSLSHNG</sequence>
<comment type="caution">
    <text evidence="12">The sequence shown here is derived from an EMBL/GenBank/DDBJ whole genome shotgun (WGS) entry which is preliminary data.</text>
</comment>
<evidence type="ECO:0000256" key="7">
    <source>
        <dbReference type="ARBA" id="ARBA00023136"/>
    </source>
</evidence>
<dbReference type="GO" id="GO:0005789">
    <property type="term" value="C:endoplasmic reticulum membrane"/>
    <property type="evidence" value="ECO:0007669"/>
    <property type="project" value="UniProtKB-SubCell"/>
</dbReference>
<comment type="subcellular location">
    <subcellularLocation>
        <location evidence="8">Endoplasmic reticulum membrane</location>
        <topology evidence="8">Multi-pass membrane protein</topology>
    </subcellularLocation>
    <text evidence="8">Enriched in the cortical ER. Concentrated in punctae along the ER tubules.</text>
</comment>
<dbReference type="GO" id="GO:0016320">
    <property type="term" value="P:endoplasmic reticulum membrane fusion"/>
    <property type="evidence" value="ECO:0007669"/>
    <property type="project" value="TreeGrafter"/>
</dbReference>
<protein>
    <submittedName>
        <fullName evidence="12">Dynamin-like GTPase that mediates homotypic ER fusion</fullName>
    </submittedName>
</protein>
<name>A0A9W8A1G2_9FUNG</name>
<dbReference type="GO" id="GO:0005525">
    <property type="term" value="F:GTP binding"/>
    <property type="evidence" value="ECO:0007669"/>
    <property type="project" value="UniProtKB-UniRule"/>
</dbReference>
<feature type="topological domain" description="Cytoplasmic" evidence="8">
    <location>
        <begin position="1"/>
        <end position="669"/>
    </location>
</feature>
<organism evidence="12 13">
    <name type="scientific">Mycoemilia scoparia</name>
    <dbReference type="NCBI Taxonomy" id="417184"/>
    <lineage>
        <taxon>Eukaryota</taxon>
        <taxon>Fungi</taxon>
        <taxon>Fungi incertae sedis</taxon>
        <taxon>Zoopagomycota</taxon>
        <taxon>Kickxellomycotina</taxon>
        <taxon>Kickxellomycetes</taxon>
        <taxon>Kickxellales</taxon>
        <taxon>Kickxellaceae</taxon>
        <taxon>Mycoemilia</taxon>
    </lineage>
</organism>
<dbReference type="InterPro" id="IPR027417">
    <property type="entry name" value="P-loop_NTPase"/>
</dbReference>
<evidence type="ECO:0000256" key="9">
    <source>
        <dbReference type="SAM" id="MobiDB-lite"/>
    </source>
</evidence>
<feature type="topological domain" description="Cytoplasmic" evidence="8">
    <location>
        <begin position="715"/>
        <end position="814"/>
    </location>
</feature>
<dbReference type="PROSITE" id="PS51715">
    <property type="entry name" value="G_GB1_RHD3"/>
    <property type="match status" value="1"/>
</dbReference>
<evidence type="ECO:0000256" key="10">
    <source>
        <dbReference type="SAM" id="Phobius"/>
    </source>
</evidence>
<comment type="similarity">
    <text evidence="8">Belongs to the TRAFAC class dynamin-like GTPase superfamily. GB1/RHD3 GTPase family. RHD3 subfamily.</text>
</comment>
<keyword evidence="4 8" id="KW-0256">Endoplasmic reticulum</keyword>
<feature type="compositionally biased region" description="Low complexity" evidence="9">
    <location>
        <begin position="762"/>
        <end position="779"/>
    </location>
</feature>
<keyword evidence="2 8" id="KW-0547">Nucleotide-binding</keyword>
<dbReference type="OrthoDB" id="1597724at2759"/>
<dbReference type="InterPro" id="IPR008803">
    <property type="entry name" value="RHD3/Sey1"/>
</dbReference>
<dbReference type="Pfam" id="PF20428">
    <property type="entry name" value="Sey1_3HB"/>
    <property type="match status" value="1"/>
</dbReference>
<evidence type="ECO:0000313" key="12">
    <source>
        <dbReference type="EMBL" id="KAJ1920832.1"/>
    </source>
</evidence>
<dbReference type="InterPro" id="IPR030386">
    <property type="entry name" value="G_GB1_RHD3_dom"/>
</dbReference>
<evidence type="ECO:0000313" key="13">
    <source>
        <dbReference type="Proteomes" id="UP001150538"/>
    </source>
</evidence>
<evidence type="ECO:0000256" key="8">
    <source>
        <dbReference type="HAMAP-Rule" id="MF_03109"/>
    </source>
</evidence>
<dbReference type="EMBL" id="JANBPU010000009">
    <property type="protein sequence ID" value="KAJ1920832.1"/>
    <property type="molecule type" value="Genomic_DNA"/>
</dbReference>
<feature type="domain" description="GB1/RHD3-type G" evidence="11">
    <location>
        <begin position="64"/>
        <end position="259"/>
    </location>
</feature>
<dbReference type="HAMAP" id="MF_03109">
    <property type="entry name" value="Sey1"/>
    <property type="match status" value="1"/>
</dbReference>
<evidence type="ECO:0000256" key="6">
    <source>
        <dbReference type="ARBA" id="ARBA00023134"/>
    </source>
</evidence>
<keyword evidence="5 8" id="KW-1133">Transmembrane helix</keyword>
<dbReference type="AlphaFoldDB" id="A0A9W8A1G2"/>
<dbReference type="Pfam" id="PF05879">
    <property type="entry name" value="RHD3_GTPase"/>
    <property type="match status" value="1"/>
</dbReference>
<dbReference type="PANTHER" id="PTHR45923:SF2">
    <property type="entry name" value="PROTEIN SEY1"/>
    <property type="match status" value="1"/>
</dbReference>
<feature type="transmembrane region" description="Helical" evidence="10">
    <location>
        <begin position="694"/>
        <end position="715"/>
    </location>
</feature>
<keyword evidence="3 8" id="KW-0378">Hydrolase</keyword>
<evidence type="ECO:0000256" key="2">
    <source>
        <dbReference type="ARBA" id="ARBA00022741"/>
    </source>
</evidence>